<evidence type="ECO:0000256" key="1">
    <source>
        <dbReference type="SAM" id="MobiDB-lite"/>
    </source>
</evidence>
<feature type="compositionally biased region" description="Polar residues" evidence="1">
    <location>
        <begin position="131"/>
        <end position="156"/>
    </location>
</feature>
<organism evidence="3 4">
    <name type="scientific">Meloidogyne javanica</name>
    <name type="common">Root-knot nematode worm</name>
    <dbReference type="NCBI Taxonomy" id="6303"/>
    <lineage>
        <taxon>Eukaryota</taxon>
        <taxon>Metazoa</taxon>
        <taxon>Ecdysozoa</taxon>
        <taxon>Nematoda</taxon>
        <taxon>Chromadorea</taxon>
        <taxon>Rhabditida</taxon>
        <taxon>Tylenchina</taxon>
        <taxon>Tylenchomorpha</taxon>
        <taxon>Tylenchoidea</taxon>
        <taxon>Meloidogynidae</taxon>
        <taxon>Meloidogyninae</taxon>
        <taxon>Meloidogyne</taxon>
        <taxon>Meloidogyne incognita group</taxon>
    </lineage>
</organism>
<feature type="compositionally biased region" description="Basic and acidic residues" evidence="1">
    <location>
        <begin position="465"/>
        <end position="475"/>
    </location>
</feature>
<feature type="compositionally biased region" description="Basic and acidic residues" evidence="1">
    <location>
        <begin position="591"/>
        <end position="601"/>
    </location>
</feature>
<feature type="compositionally biased region" description="Basic and acidic residues" evidence="1">
    <location>
        <begin position="912"/>
        <end position="939"/>
    </location>
</feature>
<protein>
    <submittedName>
        <fullName evidence="4">Uncharacterized protein</fullName>
    </submittedName>
</protein>
<dbReference type="WBParaSite" id="scaffold2669_cov247.g5229">
    <property type="protein sequence ID" value="scaffold2669_cov247.g5229"/>
    <property type="gene ID" value="scaffold2669_cov247.g5229"/>
</dbReference>
<sequence>MNFKLFSLTILSLLFLLFDKGSGKIRLRASRLEFEEINNEELSTSTEMPTNDQNNATDLPTGTYEQTSEATTASNYIRTRKGFARAMNRWDEYEEEEEYEKEENDGSPFVKFSEGNDSVKVREAREAIELNETTEYPQTIDEQSTANDLSTTTGNNEAHEEEKEEEDDDEQEQGEENPNPPEKEKNETKYVSNFDGEKCFITTSDKESEIFKDMYAVKGDVIYNEKQSEGIGISTLEKLSNFKCGIKNYDQYSYCAKVKLFGKLELKDIREGKQLEPNNPKNITQYKEHSLQDTALVLIEGCFSCENLDKGPINITFWQINEAGPIKDACPAEEKLISLCPARETLEDKIELAQLKYKHNFKIVIEHSCAGNKETYVSKFAKAIDFENLKEHIFELRDLNINLNQNEETFDWDWNDKKEGFGYTYFAAKEFKQSNEPEIVQGEELHSEYITDENEDDEDNDEEENVHHEGKQGEEDNHEEEEKEKDNHDEEKQGEVINEEQSEEENKKKENYEEEKMKKLHEELEVVSAGVKEEDKNMLKEVALEAEEKKNESLADPEQFKQNLEALNSTNEEMETNETINYQTEQITQEEEIKVEGKNPEKSGQITQKDKINEDNKEKKEEKNEEIEKIEEKNEADEKKEEDKDEKGKVEEMEKVDEIIVNEGITDEFGIKSLENLAELKCGVDNYEQFSYCAKVKFFNSDEKKTFNKELFEPNNPTNINEYLENYMQDFALVLVEGCVLCKDKTKPINILFYQNHKEGPIKPVCADGQVTMISIIIEHSCNGQSNTRKIYFVKEIDFKNVENHVFELRGLLINLTNDRPDMEEIFDWNWENKNKGLGYNYYTAISPAELKKLKKEKEFNNITVRYLEANEEHLSENNEEENLESKEVFNEIKNKMIGDNMEEENEEKDEENIKLEKSTTIKTATEEKKKEEEESNDK</sequence>
<feature type="compositionally biased region" description="Low complexity" evidence="1">
    <location>
        <begin position="577"/>
        <end position="587"/>
    </location>
</feature>
<feature type="compositionally biased region" description="Basic and acidic residues" evidence="1">
    <location>
        <begin position="504"/>
        <end position="516"/>
    </location>
</feature>
<feature type="compositionally biased region" description="Acidic residues" evidence="1">
    <location>
        <begin position="901"/>
        <end position="911"/>
    </location>
</feature>
<feature type="compositionally biased region" description="Basic and acidic residues" evidence="1">
    <location>
        <begin position="544"/>
        <end position="553"/>
    </location>
</feature>
<feature type="compositionally biased region" description="Basic and acidic residues" evidence="1">
    <location>
        <begin position="608"/>
        <end position="650"/>
    </location>
</feature>
<evidence type="ECO:0000313" key="4">
    <source>
        <dbReference type="WBParaSite" id="scaffold2669_cov247.g5229"/>
    </source>
</evidence>
<feature type="region of interest" description="Disordered" evidence="1">
    <location>
        <begin position="898"/>
        <end position="939"/>
    </location>
</feature>
<feature type="compositionally biased region" description="Acidic residues" evidence="1">
    <location>
        <begin position="162"/>
        <end position="175"/>
    </location>
</feature>
<keyword evidence="2" id="KW-0732">Signal</keyword>
<accession>A0A915M5D3</accession>
<dbReference type="PANTHER" id="PTHR21713">
    <property type="entry name" value="NASCENT POLYPEPTIDE ASSOCIATED COMPLEX ALPHA SUBUNIT-RELATED"/>
    <property type="match status" value="1"/>
</dbReference>
<dbReference type="InterPro" id="IPR016641">
    <property type="entry name" value="EGD2/NACA0like"/>
</dbReference>
<feature type="region of interest" description="Disordered" evidence="1">
    <location>
        <begin position="96"/>
        <end position="117"/>
    </location>
</feature>
<name>A0A915M5D3_MELJA</name>
<proteinExistence type="predicted"/>
<evidence type="ECO:0000313" key="3">
    <source>
        <dbReference type="Proteomes" id="UP000887561"/>
    </source>
</evidence>
<feature type="compositionally biased region" description="Acidic residues" evidence="1">
    <location>
        <begin position="96"/>
        <end position="105"/>
    </location>
</feature>
<dbReference type="AlphaFoldDB" id="A0A915M5D3"/>
<dbReference type="GO" id="GO:0005854">
    <property type="term" value="C:nascent polypeptide-associated complex"/>
    <property type="evidence" value="ECO:0007669"/>
    <property type="project" value="InterPro"/>
</dbReference>
<feature type="signal peptide" evidence="2">
    <location>
        <begin position="1"/>
        <end position="23"/>
    </location>
</feature>
<feature type="chain" id="PRO_5036757324" evidence="2">
    <location>
        <begin position="24"/>
        <end position="939"/>
    </location>
</feature>
<feature type="region of interest" description="Disordered" evidence="1">
    <location>
        <begin position="544"/>
        <end position="650"/>
    </location>
</feature>
<feature type="compositionally biased region" description="Basic and acidic residues" evidence="1">
    <location>
        <begin position="484"/>
        <end position="494"/>
    </location>
</feature>
<keyword evidence="3" id="KW-1185">Reference proteome</keyword>
<feature type="region of interest" description="Disordered" evidence="1">
    <location>
        <begin position="131"/>
        <end position="190"/>
    </location>
</feature>
<reference evidence="4" key="1">
    <citation type="submission" date="2022-11" db="UniProtKB">
        <authorList>
            <consortium name="WormBaseParasite"/>
        </authorList>
    </citation>
    <scope>IDENTIFICATION</scope>
</reference>
<evidence type="ECO:0000256" key="2">
    <source>
        <dbReference type="SAM" id="SignalP"/>
    </source>
</evidence>
<feature type="region of interest" description="Disordered" evidence="1">
    <location>
        <begin position="452"/>
        <end position="516"/>
    </location>
</feature>
<dbReference type="Proteomes" id="UP000887561">
    <property type="component" value="Unplaced"/>
</dbReference>
<feature type="region of interest" description="Disordered" evidence="1">
    <location>
        <begin position="41"/>
        <end position="71"/>
    </location>
</feature>
<feature type="compositionally biased region" description="Acidic residues" evidence="1">
    <location>
        <begin position="452"/>
        <end position="464"/>
    </location>
</feature>